<dbReference type="EMBL" id="QEFB01000018">
    <property type="protein sequence ID" value="PWC04587.1"/>
    <property type="molecule type" value="Genomic_DNA"/>
</dbReference>
<accession>A0A2U1TAG3</accession>
<organism evidence="2 3">
    <name type="scientific">Mycetocola zhujimingii</name>
    <dbReference type="NCBI Taxonomy" id="2079792"/>
    <lineage>
        <taxon>Bacteria</taxon>
        <taxon>Bacillati</taxon>
        <taxon>Actinomycetota</taxon>
        <taxon>Actinomycetes</taxon>
        <taxon>Micrococcales</taxon>
        <taxon>Microbacteriaceae</taxon>
        <taxon>Mycetocola</taxon>
    </lineage>
</organism>
<dbReference type="Pfam" id="PF03358">
    <property type="entry name" value="FMN_red"/>
    <property type="match status" value="1"/>
</dbReference>
<dbReference type="Proteomes" id="UP000244962">
    <property type="component" value="Unassembled WGS sequence"/>
</dbReference>
<dbReference type="GO" id="GO:0010181">
    <property type="term" value="F:FMN binding"/>
    <property type="evidence" value="ECO:0007669"/>
    <property type="project" value="TreeGrafter"/>
</dbReference>
<name>A0A2U1TAG3_9MICO</name>
<dbReference type="Gene3D" id="3.40.50.360">
    <property type="match status" value="1"/>
</dbReference>
<dbReference type="GO" id="GO:0005829">
    <property type="term" value="C:cytosol"/>
    <property type="evidence" value="ECO:0007669"/>
    <property type="project" value="TreeGrafter"/>
</dbReference>
<dbReference type="RefSeq" id="WP_108390101.1">
    <property type="nucleotide sequence ID" value="NZ_CP026949.1"/>
</dbReference>
<evidence type="ECO:0000313" key="2">
    <source>
        <dbReference type="EMBL" id="PWC04587.1"/>
    </source>
</evidence>
<keyword evidence="3" id="KW-1185">Reference proteome</keyword>
<dbReference type="OrthoDB" id="9812295at2"/>
<dbReference type="InterPro" id="IPR029039">
    <property type="entry name" value="Flavoprotein-like_sf"/>
</dbReference>
<evidence type="ECO:0000259" key="1">
    <source>
        <dbReference type="Pfam" id="PF03358"/>
    </source>
</evidence>
<protein>
    <submittedName>
        <fullName evidence="2">NAD(P)H-dependent oxidoreductase</fullName>
    </submittedName>
</protein>
<dbReference type="InterPro" id="IPR005025">
    <property type="entry name" value="FMN_Rdtase-like_dom"/>
</dbReference>
<reference evidence="3" key="1">
    <citation type="submission" date="2018-04" db="EMBL/GenBank/DDBJ databases">
        <authorList>
            <person name="Liu S."/>
            <person name="Wang Z."/>
            <person name="Li J."/>
        </authorList>
    </citation>
    <scope>NUCLEOTIDE SEQUENCE [LARGE SCALE GENOMIC DNA]</scope>
    <source>
        <strain evidence="3">622</strain>
    </source>
</reference>
<evidence type="ECO:0000313" key="3">
    <source>
        <dbReference type="Proteomes" id="UP000244962"/>
    </source>
</evidence>
<comment type="caution">
    <text evidence="2">The sequence shown here is derived from an EMBL/GenBank/DDBJ whole genome shotgun (WGS) entry which is preliminary data.</text>
</comment>
<sequence>MTKIAIVTGSTRPGRINLGVAEWVLAQAQQRTDAEFELVDIAAYNLPVLDEGYPAAYQNYSNDHTKAWSQKIAEFDGFIFITGEYNHSVTPALANALSYLNAEFNNKAAGMVGYGSASGVRAVEHLRGILSELQLAHVQKTGMFSLFTDFENFSTFAPTELSAASVAPMLDQLVVWTKAMETVRDAALVAA</sequence>
<gene>
    <name evidence="2" type="ORF">DF223_14135</name>
</gene>
<dbReference type="AlphaFoldDB" id="A0A2U1TAG3"/>
<proteinExistence type="predicted"/>
<feature type="domain" description="NADPH-dependent FMN reductase-like" evidence="1">
    <location>
        <begin position="2"/>
        <end position="144"/>
    </location>
</feature>
<dbReference type="KEGG" id="myl:C3E77_01945"/>
<dbReference type="SUPFAM" id="SSF52218">
    <property type="entry name" value="Flavoproteins"/>
    <property type="match status" value="1"/>
</dbReference>
<dbReference type="PANTHER" id="PTHR30543">
    <property type="entry name" value="CHROMATE REDUCTASE"/>
    <property type="match status" value="1"/>
</dbReference>
<dbReference type="InterPro" id="IPR050712">
    <property type="entry name" value="NAD(P)H-dep_reductase"/>
</dbReference>
<dbReference type="GO" id="GO:0016491">
    <property type="term" value="F:oxidoreductase activity"/>
    <property type="evidence" value="ECO:0007669"/>
    <property type="project" value="InterPro"/>
</dbReference>
<dbReference type="PANTHER" id="PTHR30543:SF21">
    <property type="entry name" value="NAD(P)H-DEPENDENT FMN REDUCTASE LOT6"/>
    <property type="match status" value="1"/>
</dbReference>